<evidence type="ECO:0000256" key="1">
    <source>
        <dbReference type="SAM" id="MobiDB-lite"/>
    </source>
</evidence>
<feature type="region of interest" description="Disordered" evidence="1">
    <location>
        <begin position="144"/>
        <end position="221"/>
    </location>
</feature>
<name>A0A7R9GSQ1_TIMCR</name>
<organism evidence="2">
    <name type="scientific">Timema cristinae</name>
    <name type="common">Walking stick</name>
    <dbReference type="NCBI Taxonomy" id="61476"/>
    <lineage>
        <taxon>Eukaryota</taxon>
        <taxon>Metazoa</taxon>
        <taxon>Ecdysozoa</taxon>
        <taxon>Arthropoda</taxon>
        <taxon>Hexapoda</taxon>
        <taxon>Insecta</taxon>
        <taxon>Pterygota</taxon>
        <taxon>Neoptera</taxon>
        <taxon>Polyneoptera</taxon>
        <taxon>Phasmatodea</taxon>
        <taxon>Timematodea</taxon>
        <taxon>Timematoidea</taxon>
        <taxon>Timematidae</taxon>
        <taxon>Timema</taxon>
    </lineage>
</organism>
<feature type="compositionally biased region" description="Basic and acidic residues" evidence="1">
    <location>
        <begin position="154"/>
        <end position="189"/>
    </location>
</feature>
<sequence length="221" mass="24217">MDRVGGWMLLESYCQNIVKPKKGAHFLDSCPYKEVVFHKCSLEADTHALPLLWRALPKAGRKRNGQEDRAGAVSHAPPSCQRTTVASSVATETTSHTTDTRVVSTDQSAARFLCKTDCIVVAPVRTGIHAPGGAKNEHIHTQLTEHPVPVQQPRHPERERENIGDDQLRDKKAATGCEPRDGGRGDKQRYPSPVNSSDGRVYGGRRDAARAPRDPNGARCV</sequence>
<feature type="compositionally biased region" description="Low complexity" evidence="1">
    <location>
        <begin position="82"/>
        <end position="102"/>
    </location>
</feature>
<dbReference type="AlphaFoldDB" id="A0A7R9GSQ1"/>
<proteinExistence type="predicted"/>
<gene>
    <name evidence="2" type="ORF">TCEB3V08_LOCUS1554</name>
</gene>
<feature type="compositionally biased region" description="Basic and acidic residues" evidence="1">
    <location>
        <begin position="204"/>
        <end position="213"/>
    </location>
</feature>
<feature type="region of interest" description="Disordered" evidence="1">
    <location>
        <begin position="62"/>
        <end position="102"/>
    </location>
</feature>
<dbReference type="EMBL" id="OC316750">
    <property type="protein sequence ID" value="CAD7393585.1"/>
    <property type="molecule type" value="Genomic_DNA"/>
</dbReference>
<accession>A0A7R9GSQ1</accession>
<reference evidence="2" key="1">
    <citation type="submission" date="2020-11" db="EMBL/GenBank/DDBJ databases">
        <authorList>
            <person name="Tran Van P."/>
        </authorList>
    </citation>
    <scope>NUCLEOTIDE SEQUENCE</scope>
</reference>
<evidence type="ECO:0000313" key="2">
    <source>
        <dbReference type="EMBL" id="CAD7393585.1"/>
    </source>
</evidence>
<protein>
    <submittedName>
        <fullName evidence="2">Uncharacterized protein</fullName>
    </submittedName>
</protein>